<gene>
    <name evidence="3" type="primary">mpt64</name>
    <name evidence="3" type="ORF">NCTC10485_03121</name>
</gene>
<evidence type="ECO:0000313" key="3">
    <source>
        <dbReference type="EMBL" id="VEG48819.1"/>
    </source>
</evidence>
<accession>A0A448I8T0</accession>
<keyword evidence="4" id="KW-1185">Reference proteome</keyword>
<dbReference type="RefSeq" id="WP_276006090.1">
    <property type="nucleotide sequence ID" value="NZ_AP022604.1"/>
</dbReference>
<dbReference type="AlphaFoldDB" id="A0A448I8T0"/>
<feature type="domain" description="DUF3298" evidence="2">
    <location>
        <begin position="152"/>
        <end position="227"/>
    </location>
</feature>
<dbReference type="NCBIfam" id="NF043047">
    <property type="entry name" value="EstaseRv3036c"/>
    <property type="match status" value="1"/>
</dbReference>
<dbReference type="Gene3D" id="3.90.640.20">
    <property type="entry name" value="Heat-shock cognate protein, ATPase"/>
    <property type="match status" value="1"/>
</dbReference>
<keyword evidence="1" id="KW-0732">Signal</keyword>
<name>A0A448I8T0_MYCCI</name>
<dbReference type="EMBL" id="LR134355">
    <property type="protein sequence ID" value="VEG48819.1"/>
    <property type="molecule type" value="Genomic_DNA"/>
</dbReference>
<reference evidence="3 4" key="1">
    <citation type="submission" date="2018-12" db="EMBL/GenBank/DDBJ databases">
        <authorList>
            <consortium name="Pathogen Informatics"/>
        </authorList>
    </citation>
    <scope>NUCLEOTIDE SEQUENCE [LARGE SCALE GENOMIC DNA]</scope>
    <source>
        <strain evidence="3 4">NCTC10485</strain>
    </source>
</reference>
<dbReference type="Proteomes" id="UP000282551">
    <property type="component" value="Chromosome"/>
</dbReference>
<organism evidence="3 4">
    <name type="scientific">Mycolicibacterium chitae</name>
    <name type="common">Mycobacterium chitae</name>
    <dbReference type="NCBI Taxonomy" id="1792"/>
    <lineage>
        <taxon>Bacteria</taxon>
        <taxon>Bacillati</taxon>
        <taxon>Actinomycetota</taxon>
        <taxon>Actinomycetes</taxon>
        <taxon>Mycobacteriales</taxon>
        <taxon>Mycobacteriaceae</taxon>
        <taxon>Mycolicibacterium</taxon>
    </lineage>
</organism>
<dbReference type="InterPro" id="IPR021729">
    <property type="entry name" value="DUF3298"/>
</dbReference>
<evidence type="ECO:0000256" key="1">
    <source>
        <dbReference type="SAM" id="SignalP"/>
    </source>
</evidence>
<feature type="signal peptide" evidence="1">
    <location>
        <begin position="1"/>
        <end position="30"/>
    </location>
</feature>
<dbReference type="Pfam" id="PF11738">
    <property type="entry name" value="DUF3298"/>
    <property type="match status" value="1"/>
</dbReference>
<dbReference type="Gene3D" id="3.30.565.40">
    <property type="entry name" value="Fervidobacterium nodosum Rt17-B1 like"/>
    <property type="match status" value="1"/>
</dbReference>
<protein>
    <submittedName>
        <fullName evidence="3">Immunogenic protein MPT64</fullName>
    </submittedName>
</protein>
<sequence length="234" mass="25139">MLTRSLAASAVLMLAAWTLGALGVAGPAAAAPPTCADIDATAVGQTCQIQLSDPGYRVDITVPATYPDAEALFDYVTQTRDGFLNVARTPDARWAPYVLEMKSTEYRSAVPPPGTQSVVLETYENVGGPHAATFYKTFTWDQEHREAVTIDTLFREGTDPFPVLRALVQDEVTQQFGVTEPILGGAGTNPRTYQNFALTDDSVIFFFDSGTLLAETAGAFQVSVPREPLDALLA</sequence>
<feature type="chain" id="PRO_5019573945" evidence="1">
    <location>
        <begin position="31"/>
        <end position="234"/>
    </location>
</feature>
<evidence type="ECO:0000313" key="4">
    <source>
        <dbReference type="Proteomes" id="UP000282551"/>
    </source>
</evidence>
<evidence type="ECO:0000259" key="2">
    <source>
        <dbReference type="Pfam" id="PF11738"/>
    </source>
</evidence>
<dbReference type="InterPro" id="IPR037126">
    <property type="entry name" value="PdaC/RsiV-like_sf"/>
</dbReference>
<proteinExistence type="predicted"/>
<dbReference type="InterPro" id="IPR053421">
    <property type="entry name" value="Esterase_Immunogenic_RsiV"/>
</dbReference>